<evidence type="ECO:0000256" key="14">
    <source>
        <dbReference type="SAM" id="SignalP"/>
    </source>
</evidence>
<gene>
    <name evidence="16" type="ORF">ARALYDRAFT_902790</name>
</gene>
<dbReference type="FunFam" id="2.160.20.10:FF:000033">
    <property type="entry name" value="Pectinesterase"/>
    <property type="match status" value="1"/>
</dbReference>
<feature type="signal peptide" evidence="14">
    <location>
        <begin position="1"/>
        <end position="19"/>
    </location>
</feature>
<evidence type="ECO:0000256" key="13">
    <source>
        <dbReference type="ARBA" id="ARBA00057335"/>
    </source>
</evidence>
<keyword evidence="17" id="KW-1185">Reference proteome</keyword>
<dbReference type="KEGG" id="aly:9315690"/>
<dbReference type="EMBL" id="GL348716">
    <property type="protein sequence ID" value="EFH57721.1"/>
    <property type="molecule type" value="Genomic_DNA"/>
</dbReference>
<keyword evidence="5" id="KW-0134">Cell wall</keyword>
<evidence type="ECO:0000256" key="3">
    <source>
        <dbReference type="ARBA" id="ARBA00008891"/>
    </source>
</evidence>
<evidence type="ECO:0000256" key="9">
    <source>
        <dbReference type="ARBA" id="ARBA00023085"/>
    </source>
</evidence>
<name>D7LJ66_ARALL</name>
<comment type="function">
    <text evidence="13">Acts in the modification of cell walls via demethylesterification of cell wall pectin.</text>
</comment>
<reference evidence="17" key="1">
    <citation type="journal article" date="2011" name="Nat. Genet.">
        <title>The Arabidopsis lyrata genome sequence and the basis of rapid genome size change.</title>
        <authorList>
            <person name="Hu T.T."/>
            <person name="Pattyn P."/>
            <person name="Bakker E.G."/>
            <person name="Cao J."/>
            <person name="Cheng J.-F."/>
            <person name="Clark R.M."/>
            <person name="Fahlgren N."/>
            <person name="Fawcett J.A."/>
            <person name="Grimwood J."/>
            <person name="Gundlach H."/>
            <person name="Haberer G."/>
            <person name="Hollister J.D."/>
            <person name="Ossowski S."/>
            <person name="Ottilar R.P."/>
            <person name="Salamov A.A."/>
            <person name="Schneeberger K."/>
            <person name="Spannagl M."/>
            <person name="Wang X."/>
            <person name="Yang L."/>
            <person name="Nasrallah M.E."/>
            <person name="Bergelson J."/>
            <person name="Carrington J.C."/>
            <person name="Gaut B.S."/>
            <person name="Schmutz J."/>
            <person name="Mayer K.F.X."/>
            <person name="Van de Peer Y."/>
            <person name="Grigoriev I.V."/>
            <person name="Nordborg M."/>
            <person name="Weigel D."/>
            <person name="Guo Y.-L."/>
        </authorList>
    </citation>
    <scope>NUCLEOTIDE SEQUENCE [LARGE SCALE GENOMIC DNA]</scope>
    <source>
        <strain evidence="17">cv. MN47</strain>
    </source>
</reference>
<dbReference type="EC" id="3.1.1.11" evidence="4"/>
<feature type="chain" id="PRO_5011115045" description="pectinesterase" evidence="14">
    <location>
        <begin position="20"/>
        <end position="369"/>
    </location>
</feature>
<dbReference type="PANTHER" id="PTHR31321:SF102">
    <property type="entry name" value="PECTINESTERASE"/>
    <property type="match status" value="1"/>
</dbReference>
<proteinExistence type="inferred from homology"/>
<sequence>MSIFLIVLLSLSTIHISSSSESSFTSTTRTCSKHGELAFFGNHHNLPDNSLVITVDPNGHGNFTKVQNAIDAVPDLSSSKTLIIINSGVYREKVMVSVNKTNIMMKGRGYQRTIIEWNDTSRSSGRTQDSYSFGIFAANFVAYNISFKNYAPEPEPGVEGAQAVAIRIDGDQAAFYGCGFYSAQDTVLDSNGRHYFKQCVIQGSIDFIYGKGRSLYDECLIRSIAKESTSGISGIITAQGRESIDEKSGFSFLKCKIEGTGKVWLGRPWRAYATVVFSQTYMSRIISPEGWNDWGNLTRDKTVTFGEHRCYGEGSDYKGRVPYAKQLTDSEASSFTDISYIDGDQWLNGTKIPSELNIEEHEDNLISSY</sequence>
<dbReference type="UniPathway" id="UPA00545">
    <property type="reaction ID" value="UER00823"/>
</dbReference>
<dbReference type="Gramene" id="scaffold_402291.1">
    <property type="protein sequence ID" value="scaffold_402291.1"/>
    <property type="gene ID" value="scaffold_402291.1"/>
</dbReference>
<evidence type="ECO:0000256" key="12">
    <source>
        <dbReference type="ARBA" id="ARBA00047928"/>
    </source>
</evidence>
<dbReference type="eggNOG" id="ENOG502QUTX">
    <property type="taxonomic scope" value="Eukaryota"/>
</dbReference>
<keyword evidence="8" id="KW-0378">Hydrolase</keyword>
<dbReference type="OrthoDB" id="2019149at2759"/>
<dbReference type="InterPro" id="IPR012334">
    <property type="entry name" value="Pectin_lyas_fold"/>
</dbReference>
<dbReference type="Gene3D" id="2.160.20.10">
    <property type="entry name" value="Single-stranded right-handed beta-helix, Pectin lyase-like"/>
    <property type="match status" value="1"/>
</dbReference>
<keyword evidence="6" id="KW-0964">Secreted</keyword>
<dbReference type="GO" id="GO:0042545">
    <property type="term" value="P:cell wall modification"/>
    <property type="evidence" value="ECO:0007669"/>
    <property type="project" value="InterPro"/>
</dbReference>
<evidence type="ECO:0000313" key="17">
    <source>
        <dbReference type="Proteomes" id="UP000008694"/>
    </source>
</evidence>
<comment type="similarity">
    <text evidence="3">Belongs to the pectinesterase family.</text>
</comment>
<evidence type="ECO:0000256" key="5">
    <source>
        <dbReference type="ARBA" id="ARBA00022512"/>
    </source>
</evidence>
<dbReference type="STRING" id="81972.D7LJ66"/>
<comment type="pathway">
    <text evidence="2">Glycan metabolism; pectin degradation; 2-dehydro-3-deoxy-D-gluconate from pectin: step 1/5.</text>
</comment>
<accession>D7LJ66</accession>
<evidence type="ECO:0000256" key="11">
    <source>
        <dbReference type="ARBA" id="ARBA00023316"/>
    </source>
</evidence>
<dbReference type="GO" id="GO:0045490">
    <property type="term" value="P:pectin catabolic process"/>
    <property type="evidence" value="ECO:0007669"/>
    <property type="project" value="UniProtKB-UniPathway"/>
</dbReference>
<evidence type="ECO:0000256" key="1">
    <source>
        <dbReference type="ARBA" id="ARBA00004191"/>
    </source>
</evidence>
<evidence type="ECO:0000256" key="2">
    <source>
        <dbReference type="ARBA" id="ARBA00005184"/>
    </source>
</evidence>
<dbReference type="GO" id="GO:0030599">
    <property type="term" value="F:pectinesterase activity"/>
    <property type="evidence" value="ECO:0007669"/>
    <property type="project" value="UniProtKB-EC"/>
</dbReference>
<dbReference type="HOGENOM" id="CLU_012243_3_3_1"/>
<organism evidence="17">
    <name type="scientific">Arabidopsis lyrata subsp. lyrata</name>
    <name type="common">Lyre-leaved rock-cress</name>
    <dbReference type="NCBI Taxonomy" id="81972"/>
    <lineage>
        <taxon>Eukaryota</taxon>
        <taxon>Viridiplantae</taxon>
        <taxon>Streptophyta</taxon>
        <taxon>Embryophyta</taxon>
        <taxon>Tracheophyta</taxon>
        <taxon>Spermatophyta</taxon>
        <taxon>Magnoliopsida</taxon>
        <taxon>eudicotyledons</taxon>
        <taxon>Gunneridae</taxon>
        <taxon>Pentapetalae</taxon>
        <taxon>rosids</taxon>
        <taxon>malvids</taxon>
        <taxon>Brassicales</taxon>
        <taxon>Brassicaceae</taxon>
        <taxon>Camelineae</taxon>
        <taxon>Arabidopsis</taxon>
    </lineage>
</organism>
<evidence type="ECO:0000256" key="6">
    <source>
        <dbReference type="ARBA" id="ARBA00022525"/>
    </source>
</evidence>
<keyword evidence="11" id="KW-0961">Cell wall biogenesis/degradation</keyword>
<evidence type="ECO:0000256" key="8">
    <source>
        <dbReference type="ARBA" id="ARBA00022801"/>
    </source>
</evidence>
<comment type="catalytic activity">
    <reaction evidence="12">
        <text>[(1-&gt;4)-alpha-D-galacturonosyl methyl ester](n) + n H2O = [(1-&gt;4)-alpha-D-galacturonosyl](n) + n methanol + n H(+)</text>
        <dbReference type="Rhea" id="RHEA:22380"/>
        <dbReference type="Rhea" id="RHEA-COMP:14570"/>
        <dbReference type="Rhea" id="RHEA-COMP:14573"/>
        <dbReference type="ChEBI" id="CHEBI:15377"/>
        <dbReference type="ChEBI" id="CHEBI:15378"/>
        <dbReference type="ChEBI" id="CHEBI:17790"/>
        <dbReference type="ChEBI" id="CHEBI:140522"/>
        <dbReference type="ChEBI" id="CHEBI:140523"/>
        <dbReference type="EC" id="3.1.1.11"/>
    </reaction>
</comment>
<evidence type="ECO:0000259" key="15">
    <source>
        <dbReference type="Pfam" id="PF01095"/>
    </source>
</evidence>
<dbReference type="Proteomes" id="UP000008694">
    <property type="component" value="Unassembled WGS sequence"/>
</dbReference>
<evidence type="ECO:0000256" key="4">
    <source>
        <dbReference type="ARBA" id="ARBA00013229"/>
    </source>
</evidence>
<comment type="subcellular location">
    <subcellularLocation>
        <location evidence="1">Secreted</location>
        <location evidence="1">Cell wall</location>
    </subcellularLocation>
</comment>
<dbReference type="InterPro" id="IPR011050">
    <property type="entry name" value="Pectin_lyase_fold/virulence"/>
</dbReference>
<dbReference type="SUPFAM" id="SSF51126">
    <property type="entry name" value="Pectin lyase-like"/>
    <property type="match status" value="1"/>
</dbReference>
<dbReference type="InterPro" id="IPR000070">
    <property type="entry name" value="Pectinesterase_cat"/>
</dbReference>
<keyword evidence="10" id="KW-0325">Glycoprotein</keyword>
<keyword evidence="9" id="KW-0063">Aspartyl esterase</keyword>
<evidence type="ECO:0000313" key="16">
    <source>
        <dbReference type="EMBL" id="EFH57721.1"/>
    </source>
</evidence>
<dbReference type="AlphaFoldDB" id="D7LJ66"/>
<feature type="domain" description="Pectinesterase catalytic" evidence="15">
    <location>
        <begin position="53"/>
        <end position="344"/>
    </location>
</feature>
<dbReference type="Pfam" id="PF01095">
    <property type="entry name" value="Pectinesterase"/>
    <property type="match status" value="1"/>
</dbReference>
<evidence type="ECO:0000256" key="7">
    <source>
        <dbReference type="ARBA" id="ARBA00022729"/>
    </source>
</evidence>
<evidence type="ECO:0000256" key="10">
    <source>
        <dbReference type="ARBA" id="ARBA00023180"/>
    </source>
</evidence>
<keyword evidence="7 14" id="KW-0732">Signal</keyword>
<dbReference type="PANTHER" id="PTHR31321">
    <property type="entry name" value="ACYL-COA THIOESTER HYDROLASE YBHC-RELATED"/>
    <property type="match status" value="1"/>
</dbReference>
<protein>
    <recommendedName>
        <fullName evidence="4">pectinesterase</fullName>
        <ecNumber evidence="4">3.1.1.11</ecNumber>
    </recommendedName>
</protein>